<evidence type="ECO:0000313" key="3">
    <source>
        <dbReference type="Proteomes" id="UP000299102"/>
    </source>
</evidence>
<dbReference type="SUPFAM" id="SSF56672">
    <property type="entry name" value="DNA/RNA polymerases"/>
    <property type="match status" value="1"/>
</dbReference>
<gene>
    <name evidence="2" type="ORF">EVAR_5046_1</name>
</gene>
<dbReference type="AlphaFoldDB" id="A0A4C1SUU2"/>
<protein>
    <submittedName>
        <fullName evidence="2">Uncharacterized protein</fullName>
    </submittedName>
</protein>
<feature type="region of interest" description="Disordered" evidence="1">
    <location>
        <begin position="26"/>
        <end position="69"/>
    </location>
</feature>
<name>A0A4C1SUU2_EUMVA</name>
<evidence type="ECO:0000256" key="1">
    <source>
        <dbReference type="SAM" id="MobiDB-lite"/>
    </source>
</evidence>
<dbReference type="EMBL" id="BGZK01000019">
    <property type="protein sequence ID" value="GBP05705.1"/>
    <property type="molecule type" value="Genomic_DNA"/>
</dbReference>
<organism evidence="2 3">
    <name type="scientific">Eumeta variegata</name>
    <name type="common">Bagworm moth</name>
    <name type="synonym">Eumeta japonica</name>
    <dbReference type="NCBI Taxonomy" id="151549"/>
    <lineage>
        <taxon>Eukaryota</taxon>
        <taxon>Metazoa</taxon>
        <taxon>Ecdysozoa</taxon>
        <taxon>Arthropoda</taxon>
        <taxon>Hexapoda</taxon>
        <taxon>Insecta</taxon>
        <taxon>Pterygota</taxon>
        <taxon>Neoptera</taxon>
        <taxon>Endopterygota</taxon>
        <taxon>Lepidoptera</taxon>
        <taxon>Glossata</taxon>
        <taxon>Ditrysia</taxon>
        <taxon>Tineoidea</taxon>
        <taxon>Psychidae</taxon>
        <taxon>Oiketicinae</taxon>
        <taxon>Eumeta</taxon>
    </lineage>
</organism>
<reference evidence="2 3" key="1">
    <citation type="journal article" date="2019" name="Commun. Biol.">
        <title>The bagworm genome reveals a unique fibroin gene that provides high tensile strength.</title>
        <authorList>
            <person name="Kono N."/>
            <person name="Nakamura H."/>
            <person name="Ohtoshi R."/>
            <person name="Tomita M."/>
            <person name="Numata K."/>
            <person name="Arakawa K."/>
        </authorList>
    </citation>
    <scope>NUCLEOTIDE SEQUENCE [LARGE SCALE GENOMIC DNA]</scope>
</reference>
<feature type="compositionally biased region" description="Low complexity" evidence="1">
    <location>
        <begin position="27"/>
        <end position="38"/>
    </location>
</feature>
<accession>A0A4C1SUU2</accession>
<keyword evidence="3" id="KW-1185">Reference proteome</keyword>
<sequence>MPEWKGRVPLTRSHCERITTKIGADLTKASSATSTSEKSSAKREAAQAANEFRGGEPLPNEPNRQSSRNSTYWQMLVCEKNRPKTAFVTPSGIMELRELPYRLKTSQANFQRMMDTALVRIDVTRTSELSNNCQLTKTMTTPQGAGGGNASFGTFVLAQILPVDEGKKFGLSTCLHLATGSCSSHKGRCLL</sequence>
<dbReference type="InterPro" id="IPR043502">
    <property type="entry name" value="DNA/RNA_pol_sf"/>
</dbReference>
<comment type="caution">
    <text evidence="2">The sequence shown here is derived from an EMBL/GenBank/DDBJ whole genome shotgun (WGS) entry which is preliminary data.</text>
</comment>
<dbReference type="GO" id="GO:0071897">
    <property type="term" value="P:DNA biosynthetic process"/>
    <property type="evidence" value="ECO:0007669"/>
    <property type="project" value="UniProtKB-ARBA"/>
</dbReference>
<dbReference type="Proteomes" id="UP000299102">
    <property type="component" value="Unassembled WGS sequence"/>
</dbReference>
<evidence type="ECO:0000313" key="2">
    <source>
        <dbReference type="EMBL" id="GBP05705.1"/>
    </source>
</evidence>
<proteinExistence type="predicted"/>
<dbReference type="OrthoDB" id="6508513at2759"/>
<dbReference type="InterPro" id="IPR043128">
    <property type="entry name" value="Rev_trsase/Diguanyl_cyclase"/>
</dbReference>
<dbReference type="Gene3D" id="3.10.10.10">
    <property type="entry name" value="HIV Type 1 Reverse Transcriptase, subunit A, domain 1"/>
    <property type="match status" value="1"/>
</dbReference>
<dbReference type="Gene3D" id="3.30.70.270">
    <property type="match status" value="1"/>
</dbReference>